<evidence type="ECO:0000313" key="4">
    <source>
        <dbReference type="Proteomes" id="UP000230707"/>
    </source>
</evidence>
<accession>A0A2H0NIU3</accession>
<feature type="transmembrane region" description="Helical" evidence="2">
    <location>
        <begin position="398"/>
        <end position="418"/>
    </location>
</feature>
<feature type="region of interest" description="Disordered" evidence="1">
    <location>
        <begin position="1"/>
        <end position="29"/>
    </location>
</feature>
<keyword evidence="2" id="KW-0812">Transmembrane</keyword>
<protein>
    <submittedName>
        <fullName evidence="3">Uncharacterized protein</fullName>
    </submittedName>
</protein>
<feature type="transmembrane region" description="Helical" evidence="2">
    <location>
        <begin position="438"/>
        <end position="457"/>
    </location>
</feature>
<evidence type="ECO:0000313" key="3">
    <source>
        <dbReference type="EMBL" id="PIR08798.1"/>
    </source>
</evidence>
<organism evidence="3 4">
    <name type="scientific">Candidatus Gottesmanbacteria bacterium CG11_big_fil_rev_8_21_14_0_20_37_11</name>
    <dbReference type="NCBI Taxonomy" id="1974575"/>
    <lineage>
        <taxon>Bacteria</taxon>
        <taxon>Candidatus Gottesmaniibacteriota</taxon>
    </lineage>
</organism>
<proteinExistence type="predicted"/>
<evidence type="ECO:0000256" key="1">
    <source>
        <dbReference type="SAM" id="MobiDB-lite"/>
    </source>
</evidence>
<dbReference type="EMBL" id="PCWS01000022">
    <property type="protein sequence ID" value="PIR08798.1"/>
    <property type="molecule type" value="Genomic_DNA"/>
</dbReference>
<dbReference type="AlphaFoldDB" id="A0A2H0NIU3"/>
<comment type="caution">
    <text evidence="3">The sequence shown here is derived from an EMBL/GenBank/DDBJ whole genome shotgun (WGS) entry which is preliminary data.</text>
</comment>
<name>A0A2H0NIU3_9BACT</name>
<gene>
    <name evidence="3" type="ORF">COV53_01135</name>
</gene>
<reference evidence="3 4" key="1">
    <citation type="submission" date="2017-09" db="EMBL/GenBank/DDBJ databases">
        <title>Depth-based differentiation of microbial function through sediment-hosted aquifers and enrichment of novel symbionts in the deep terrestrial subsurface.</title>
        <authorList>
            <person name="Probst A.J."/>
            <person name="Ladd B."/>
            <person name="Jarett J.K."/>
            <person name="Geller-Mcgrath D.E."/>
            <person name="Sieber C.M."/>
            <person name="Emerson J.B."/>
            <person name="Anantharaman K."/>
            <person name="Thomas B.C."/>
            <person name="Malmstrom R."/>
            <person name="Stieglmeier M."/>
            <person name="Klingl A."/>
            <person name="Woyke T."/>
            <person name="Ryan C.M."/>
            <person name="Banfield J.F."/>
        </authorList>
    </citation>
    <scope>NUCLEOTIDE SEQUENCE [LARGE SCALE GENOMIC DNA]</scope>
    <source>
        <strain evidence="3">CG11_big_fil_rev_8_21_14_0_20_37_11</strain>
    </source>
</reference>
<keyword evidence="2" id="KW-1133">Transmembrane helix</keyword>
<sequence length="527" mass="58330">MHSAKPHNQPGESADDVNQTQQQNEKDVQTETDSAFFVSLLQGIAAIGFIPLSDRAKVVQAFSALKDKNFKERILKVGNPEELREIQNSHSLVVKEIKRQKKDWREGESIEVGVGRFRRKISFDEYTRISQAVEIASATQSVIGNQENAIRRQNTVDVFGLNPENQAKLSSGFDDWKKKYPNGSYDNYLHHQGNILYQEQQKTITGKAPGDIKDRSTQLTKKNESARLQAVKDNAQLIIRQHEVVEKILDPKSPKVASDEELRKLWQYIEKGTLPERTPEQPLETAPAVQKAPEYDLGELAKGPGEGAFFDDIMGYPPESKPAPIQTALEQQQATLPASNPLANLYSRILQKIPKMPSFLPKSISTSLTNNLTKLTGLFKGGLGGLFKSGLGSLAKSALIKAGLGALTGGVGTALSFAADGLKKLTGIDVVGVGKKAVLGLAAIVILPVFLILYLVLFDKPSKGIIPTLPGETTQSLMPVKQNLSWKTFEKNFLEAKSFRNQQFNIDWFSFEDQYLNPQKKFLSLDQ</sequence>
<keyword evidence="2" id="KW-0472">Membrane</keyword>
<dbReference type="Proteomes" id="UP000230707">
    <property type="component" value="Unassembled WGS sequence"/>
</dbReference>
<evidence type="ECO:0000256" key="2">
    <source>
        <dbReference type="SAM" id="Phobius"/>
    </source>
</evidence>